<dbReference type="SMART" id="SM00418">
    <property type="entry name" value="HTH_ARSR"/>
    <property type="match status" value="1"/>
</dbReference>
<keyword evidence="6" id="KW-1185">Reference proteome</keyword>
<dbReference type="PRINTS" id="PR00778">
    <property type="entry name" value="HTHARSR"/>
</dbReference>
<dbReference type="GO" id="GO:0003700">
    <property type="term" value="F:DNA-binding transcription factor activity"/>
    <property type="evidence" value="ECO:0007669"/>
    <property type="project" value="InterPro"/>
</dbReference>
<evidence type="ECO:0000256" key="2">
    <source>
        <dbReference type="ARBA" id="ARBA00023125"/>
    </source>
</evidence>
<sequence length="99" mass="11203">MEREVELLKALADSSRLQILDMLSCGPMCACEIMKKLNLTQPTISHHMKILVSAGLVDVVKEGKWMNYSINKDAVNDIINYIVYKTSPKEDCICKETLK</sequence>
<dbReference type="SUPFAM" id="SSF46785">
    <property type="entry name" value="Winged helix' DNA-binding domain"/>
    <property type="match status" value="1"/>
</dbReference>
<dbReference type="InterPro" id="IPR051081">
    <property type="entry name" value="HTH_MetalResp_TranReg"/>
</dbReference>
<dbReference type="PANTHER" id="PTHR33154:SF18">
    <property type="entry name" value="ARSENICAL RESISTANCE OPERON REPRESSOR"/>
    <property type="match status" value="1"/>
</dbReference>
<feature type="domain" description="HTH arsR-type" evidence="4">
    <location>
        <begin position="1"/>
        <end position="90"/>
    </location>
</feature>
<dbReference type="CDD" id="cd00090">
    <property type="entry name" value="HTH_ARSR"/>
    <property type="match status" value="1"/>
</dbReference>
<keyword evidence="2" id="KW-0238">DNA-binding</keyword>
<dbReference type="AlphaFoldDB" id="A0A4Z0DA04"/>
<reference evidence="5 6" key="1">
    <citation type="submission" date="2019-03" db="EMBL/GenBank/DDBJ databases">
        <title>Draft genome sequence data and analysis of a Fermenting Bacterium, Soehngenia longevitae strain 1933PT, isolated from petroleum reservoir in Azerbaijan.</title>
        <authorList>
            <person name="Grouzdev D.S."/>
            <person name="Bidzhieva S.K."/>
            <person name="Sokolova D.S."/>
            <person name="Tourova T.P."/>
            <person name="Poltaraus A.B."/>
            <person name="Nazina T.N."/>
        </authorList>
    </citation>
    <scope>NUCLEOTIDE SEQUENCE [LARGE SCALE GENOMIC DNA]</scope>
    <source>
        <strain evidence="5 6">1933P</strain>
    </source>
</reference>
<keyword evidence="3" id="KW-0804">Transcription</keyword>
<proteinExistence type="predicted"/>
<dbReference type="InterPro" id="IPR001845">
    <property type="entry name" value="HTH_ArsR_DNA-bd_dom"/>
</dbReference>
<evidence type="ECO:0000313" key="6">
    <source>
        <dbReference type="Proteomes" id="UP000298381"/>
    </source>
</evidence>
<name>A0A4Z0DA04_9FIRM</name>
<dbReference type="OrthoDB" id="9798835at2"/>
<dbReference type="InterPro" id="IPR036390">
    <property type="entry name" value="WH_DNA-bd_sf"/>
</dbReference>
<comment type="caution">
    <text evidence="5">The sequence shown here is derived from an EMBL/GenBank/DDBJ whole genome shotgun (WGS) entry which is preliminary data.</text>
</comment>
<evidence type="ECO:0000259" key="4">
    <source>
        <dbReference type="PROSITE" id="PS50987"/>
    </source>
</evidence>
<evidence type="ECO:0000256" key="1">
    <source>
        <dbReference type="ARBA" id="ARBA00023015"/>
    </source>
</evidence>
<dbReference type="Proteomes" id="UP000298381">
    <property type="component" value="Unassembled WGS sequence"/>
</dbReference>
<dbReference type="Gene3D" id="1.10.10.10">
    <property type="entry name" value="Winged helix-like DNA-binding domain superfamily/Winged helix DNA-binding domain"/>
    <property type="match status" value="1"/>
</dbReference>
<evidence type="ECO:0000313" key="5">
    <source>
        <dbReference type="EMBL" id="TFZ41746.1"/>
    </source>
</evidence>
<dbReference type="EMBL" id="SRIB01000001">
    <property type="protein sequence ID" value="TFZ41746.1"/>
    <property type="molecule type" value="Genomic_DNA"/>
</dbReference>
<evidence type="ECO:0000256" key="3">
    <source>
        <dbReference type="ARBA" id="ARBA00023163"/>
    </source>
</evidence>
<organism evidence="5 6">
    <name type="scientific">Soehngenia longivitae</name>
    <dbReference type="NCBI Taxonomy" id="2562294"/>
    <lineage>
        <taxon>Bacteria</taxon>
        <taxon>Bacillati</taxon>
        <taxon>Bacillota</taxon>
        <taxon>Tissierellia</taxon>
        <taxon>Tissierellales</taxon>
        <taxon>Tissierellaceae</taxon>
        <taxon>Soehngenia</taxon>
    </lineage>
</organism>
<gene>
    <name evidence="5" type="ORF">E4100_01010</name>
</gene>
<dbReference type="InterPro" id="IPR036388">
    <property type="entry name" value="WH-like_DNA-bd_sf"/>
</dbReference>
<dbReference type="NCBIfam" id="NF033788">
    <property type="entry name" value="HTH_metalloreg"/>
    <property type="match status" value="1"/>
</dbReference>
<dbReference type="PROSITE" id="PS50987">
    <property type="entry name" value="HTH_ARSR_2"/>
    <property type="match status" value="1"/>
</dbReference>
<dbReference type="InterPro" id="IPR011991">
    <property type="entry name" value="ArsR-like_HTH"/>
</dbReference>
<dbReference type="GO" id="GO:0003677">
    <property type="term" value="F:DNA binding"/>
    <property type="evidence" value="ECO:0007669"/>
    <property type="project" value="UniProtKB-KW"/>
</dbReference>
<accession>A0A4Z0DA04</accession>
<dbReference type="RefSeq" id="WP_135269965.1">
    <property type="nucleotide sequence ID" value="NZ_SRIB01000001.1"/>
</dbReference>
<protein>
    <submittedName>
        <fullName evidence="5">ArsR family transcriptional regulator</fullName>
    </submittedName>
</protein>
<dbReference type="Pfam" id="PF01022">
    <property type="entry name" value="HTH_5"/>
    <property type="match status" value="1"/>
</dbReference>
<dbReference type="PANTHER" id="PTHR33154">
    <property type="entry name" value="TRANSCRIPTIONAL REGULATOR, ARSR FAMILY"/>
    <property type="match status" value="1"/>
</dbReference>
<keyword evidence="1" id="KW-0805">Transcription regulation</keyword>